<protein>
    <recommendedName>
        <fullName evidence="3">Aldolase</fullName>
    </recommendedName>
</protein>
<dbReference type="Proteomes" id="UP000034491">
    <property type="component" value="Unassembled WGS sequence"/>
</dbReference>
<accession>A0A0M2R7N6</accession>
<proteinExistence type="predicted"/>
<organism evidence="1 2">
    <name type="scientific">Kiloniella litopenaei</name>
    <dbReference type="NCBI Taxonomy" id="1549748"/>
    <lineage>
        <taxon>Bacteria</taxon>
        <taxon>Pseudomonadati</taxon>
        <taxon>Pseudomonadota</taxon>
        <taxon>Alphaproteobacteria</taxon>
        <taxon>Rhodospirillales</taxon>
        <taxon>Kiloniellaceae</taxon>
        <taxon>Kiloniella</taxon>
    </lineage>
</organism>
<dbReference type="PIRSF" id="PIRSF031780">
    <property type="entry name" value="UCP031780"/>
    <property type="match status" value="1"/>
</dbReference>
<dbReference type="AlphaFoldDB" id="A0A0M2R7N6"/>
<evidence type="ECO:0000313" key="1">
    <source>
        <dbReference type="EMBL" id="KKJ76429.1"/>
    </source>
</evidence>
<dbReference type="RefSeq" id="WP_046508023.1">
    <property type="nucleotide sequence ID" value="NZ_LANI01000019.1"/>
</dbReference>
<dbReference type="Pfam" id="PF07345">
    <property type="entry name" value="ATPaseInh_sub_z"/>
    <property type="match status" value="1"/>
</dbReference>
<keyword evidence="2" id="KW-1185">Reference proteome</keyword>
<dbReference type="InterPro" id="IPR038293">
    <property type="entry name" value="ATPase_inh_sub_z_sf"/>
</dbReference>
<evidence type="ECO:0000313" key="2">
    <source>
        <dbReference type="Proteomes" id="UP000034491"/>
    </source>
</evidence>
<dbReference type="Gene3D" id="1.10.790.20">
    <property type="entry name" value="Domain of unknown function DUF1476"/>
    <property type="match status" value="1"/>
</dbReference>
<name>A0A0M2R7N6_9PROT</name>
<dbReference type="STRING" id="1549748.WH95_13190"/>
<sequence length="106" mass="12561">MDALQELKEAHENKFKHEQNILFKAKIRRNRLVGLWAGDLMELSKSDAEKYAEELVELHIKDTGRDRLQVKIVDDFNRHGVHKSEHRIERQIQDFMLQAIEAVKNE</sequence>
<evidence type="ECO:0008006" key="3">
    <source>
        <dbReference type="Google" id="ProtNLM"/>
    </source>
</evidence>
<dbReference type="EMBL" id="LANI01000019">
    <property type="protein sequence ID" value="KKJ76429.1"/>
    <property type="molecule type" value="Genomic_DNA"/>
</dbReference>
<dbReference type="OrthoDB" id="9810387at2"/>
<reference evidence="1 2" key="1">
    <citation type="submission" date="2015-03" db="EMBL/GenBank/DDBJ databases">
        <title>Genome sequence of Kiloniella sp. P1-1, isolated from the gut microflora of Pacific white shrimp, Penaeus vannamei.</title>
        <authorList>
            <person name="Shao Z."/>
            <person name="Wang L."/>
            <person name="Li X."/>
        </authorList>
    </citation>
    <scope>NUCLEOTIDE SEQUENCE [LARGE SCALE GENOMIC DNA]</scope>
    <source>
        <strain evidence="1 2">P1-1</strain>
    </source>
</reference>
<dbReference type="InterPro" id="IPR009945">
    <property type="entry name" value="ATPase_inh_sub_z"/>
</dbReference>
<gene>
    <name evidence="1" type="ORF">WH95_13190</name>
</gene>
<comment type="caution">
    <text evidence="1">The sequence shown here is derived from an EMBL/GenBank/DDBJ whole genome shotgun (WGS) entry which is preliminary data.</text>
</comment>